<evidence type="ECO:0000256" key="2">
    <source>
        <dbReference type="SAM" id="SignalP"/>
    </source>
</evidence>
<keyword evidence="2" id="KW-0732">Signal</keyword>
<feature type="signal peptide" evidence="2">
    <location>
        <begin position="1"/>
        <end position="22"/>
    </location>
</feature>
<comment type="caution">
    <text evidence="3">The sequence shown here is derived from an EMBL/GenBank/DDBJ whole genome shotgun (WGS) entry which is preliminary data.</text>
</comment>
<name>A0A074MV21_ERYLO</name>
<evidence type="ECO:0008006" key="5">
    <source>
        <dbReference type="Google" id="ProtNLM"/>
    </source>
</evidence>
<proteinExistence type="predicted"/>
<gene>
    <name evidence="3" type="ORF">EH31_12540</name>
</gene>
<protein>
    <recommendedName>
        <fullName evidence="5">17 kDa surface antigen</fullName>
    </recommendedName>
</protein>
<dbReference type="eggNOG" id="COG3134">
    <property type="taxonomic scope" value="Bacteria"/>
</dbReference>
<dbReference type="OrthoDB" id="7391602at2"/>
<keyword evidence="4" id="KW-1185">Reference proteome</keyword>
<feature type="region of interest" description="Disordered" evidence="1">
    <location>
        <begin position="306"/>
        <end position="337"/>
    </location>
</feature>
<dbReference type="EMBL" id="JMIW01000005">
    <property type="protein sequence ID" value="KEO89467.1"/>
    <property type="molecule type" value="Genomic_DNA"/>
</dbReference>
<dbReference type="RefSeq" id="WP_034960605.1">
    <property type="nucleotide sequence ID" value="NZ_JMIW01000005.1"/>
</dbReference>
<dbReference type="AlphaFoldDB" id="A0A074MV21"/>
<feature type="chain" id="PRO_5001697517" description="17 kDa surface antigen" evidence="2">
    <location>
        <begin position="23"/>
        <end position="337"/>
    </location>
</feature>
<dbReference type="Proteomes" id="UP000027647">
    <property type="component" value="Unassembled WGS sequence"/>
</dbReference>
<sequence>MTFTALTRTTLTSIGLASVAMAAPTAASAQDFMPDIQPLSVEETRTLPLELQSAPVPATSLPETSIGPDGVETITRTRRITRSAPYAEAPAQYVTQEEYEVELPPLPQGQIPANQAYAPGYAQGYAQGYAPVYAQSYAPGAQVFQREQWIAECERRTDGHRGRKKGGIIGGLLGAVAGGVLGNRLWDSERLAGTLIGVGAGGIGGALLGSLIGGGRNDRGEYDCEAALDAYLSQYAAGGTRIASRTIPAPAPVYAAPVYAAPAYTYAQPQYYYQPPQQITYVPVEYQQRQRVIVRETVREEVIPGARRTIPAPPPPPPVRQPAPIPIKGQPRYIKGN</sequence>
<evidence type="ECO:0000256" key="1">
    <source>
        <dbReference type="SAM" id="MobiDB-lite"/>
    </source>
</evidence>
<evidence type="ECO:0000313" key="3">
    <source>
        <dbReference type="EMBL" id="KEO89467.1"/>
    </source>
</evidence>
<organism evidence="3 4">
    <name type="scientific">Erythrobacter longus</name>
    <dbReference type="NCBI Taxonomy" id="1044"/>
    <lineage>
        <taxon>Bacteria</taxon>
        <taxon>Pseudomonadati</taxon>
        <taxon>Pseudomonadota</taxon>
        <taxon>Alphaproteobacteria</taxon>
        <taxon>Sphingomonadales</taxon>
        <taxon>Erythrobacteraceae</taxon>
        <taxon>Erythrobacter/Porphyrobacter group</taxon>
        <taxon>Erythrobacter</taxon>
    </lineage>
</organism>
<dbReference type="STRING" id="1044.EH31_12540"/>
<reference evidence="3 4" key="1">
    <citation type="submission" date="2014-04" db="EMBL/GenBank/DDBJ databases">
        <title>A comprehensive comparison of genomes of Erythrobacter spp. strains.</title>
        <authorList>
            <person name="Zheng Q."/>
        </authorList>
    </citation>
    <scope>NUCLEOTIDE SEQUENCE [LARGE SCALE GENOMIC DNA]</scope>
    <source>
        <strain evidence="3 4">DSM 6997</strain>
    </source>
</reference>
<evidence type="ECO:0000313" key="4">
    <source>
        <dbReference type="Proteomes" id="UP000027647"/>
    </source>
</evidence>
<feature type="compositionally biased region" description="Pro residues" evidence="1">
    <location>
        <begin position="311"/>
        <end position="325"/>
    </location>
</feature>
<accession>A0A074MV21</accession>